<dbReference type="InterPro" id="IPR019734">
    <property type="entry name" value="TPR_rpt"/>
</dbReference>
<dbReference type="Pfam" id="PF14559">
    <property type="entry name" value="TPR_19"/>
    <property type="match status" value="1"/>
</dbReference>
<proteinExistence type="predicted"/>
<keyword evidence="3 5" id="KW-0862">Zinc</keyword>
<dbReference type="SMART" id="SM00356">
    <property type="entry name" value="ZnF_C3H1"/>
    <property type="match status" value="3"/>
</dbReference>
<feature type="zinc finger region" description="C3H1-type" evidence="5">
    <location>
        <begin position="807"/>
        <end position="829"/>
    </location>
</feature>
<dbReference type="SUPFAM" id="SSF48452">
    <property type="entry name" value="TPR-like"/>
    <property type="match status" value="1"/>
</dbReference>
<dbReference type="Gene3D" id="1.25.40.10">
    <property type="entry name" value="Tetratricopeptide repeat domain"/>
    <property type="match status" value="1"/>
</dbReference>
<dbReference type="InterPro" id="IPR036236">
    <property type="entry name" value="Znf_C2H2_sf"/>
</dbReference>
<dbReference type="GO" id="GO:0035196">
    <property type="term" value="P:miRNA processing"/>
    <property type="evidence" value="ECO:0007669"/>
    <property type="project" value="TreeGrafter"/>
</dbReference>
<dbReference type="PROSITE" id="PS50103">
    <property type="entry name" value="ZF_C3H1"/>
    <property type="match status" value="3"/>
</dbReference>
<reference evidence="7" key="1">
    <citation type="submission" date="2025-08" db="UniProtKB">
        <authorList>
            <consortium name="Ensembl"/>
        </authorList>
    </citation>
    <scope>IDENTIFICATION</scope>
</reference>
<dbReference type="GO" id="GO:0035198">
    <property type="term" value="F:miRNA binding"/>
    <property type="evidence" value="ECO:0007669"/>
    <property type="project" value="InterPro"/>
</dbReference>
<dbReference type="AlphaFoldDB" id="A0A672K5F2"/>
<keyword evidence="1 5" id="KW-0479">Metal-binding</keyword>
<dbReference type="SMART" id="SM00028">
    <property type="entry name" value="TPR"/>
    <property type="match status" value="2"/>
</dbReference>
<dbReference type="InterPro" id="IPR039691">
    <property type="entry name" value="ZC3H7A/B"/>
</dbReference>
<reference evidence="7" key="2">
    <citation type="submission" date="2025-09" db="UniProtKB">
        <authorList>
            <consortium name="Ensembl"/>
        </authorList>
    </citation>
    <scope>IDENTIFICATION</scope>
</reference>
<dbReference type="SUPFAM" id="SSF90229">
    <property type="entry name" value="CCCH zinc finger"/>
    <property type="match status" value="1"/>
</dbReference>
<keyword evidence="8" id="KW-1185">Reference proteome</keyword>
<dbReference type="SUPFAM" id="SSF57667">
    <property type="entry name" value="beta-beta-alpha zinc fingers"/>
    <property type="match status" value="1"/>
</dbReference>
<dbReference type="PANTHER" id="PTHR14928:SF13">
    <property type="entry name" value="ZINC FINGER CCCH DOMAIN-CONTAINING PROTEIN 7A"/>
    <property type="match status" value="1"/>
</dbReference>
<gene>
    <name evidence="7" type="primary">zc3h7a</name>
</gene>
<dbReference type="InterPro" id="IPR000571">
    <property type="entry name" value="Znf_CCCH"/>
</dbReference>
<evidence type="ECO:0000256" key="3">
    <source>
        <dbReference type="ARBA" id="ARBA00022833"/>
    </source>
</evidence>
<dbReference type="InterPro" id="IPR011990">
    <property type="entry name" value="TPR-like_helical_dom_sf"/>
</dbReference>
<protein>
    <recommendedName>
        <fullName evidence="6">C3H1-type domain-containing protein</fullName>
    </recommendedName>
</protein>
<evidence type="ECO:0000256" key="1">
    <source>
        <dbReference type="ARBA" id="ARBA00022723"/>
    </source>
</evidence>
<dbReference type="PANTHER" id="PTHR14928">
    <property type="entry name" value="MICRO-RNA BINDING ZINC FINGER CCCH DOMAIN-CONTAINING PROTEIN 7"/>
    <property type="match status" value="1"/>
</dbReference>
<feature type="domain" description="C3H1-type" evidence="6">
    <location>
        <begin position="537"/>
        <end position="559"/>
    </location>
</feature>
<feature type="repeat" description="TPR" evidence="4">
    <location>
        <begin position="89"/>
        <end position="122"/>
    </location>
</feature>
<evidence type="ECO:0000313" key="8">
    <source>
        <dbReference type="Proteomes" id="UP000472262"/>
    </source>
</evidence>
<name>A0A672K5F2_SINGR</name>
<dbReference type="GO" id="GO:0008270">
    <property type="term" value="F:zinc ion binding"/>
    <property type="evidence" value="ECO:0007669"/>
    <property type="project" value="UniProtKB-KW"/>
</dbReference>
<evidence type="ECO:0000259" key="6">
    <source>
        <dbReference type="PROSITE" id="PS50103"/>
    </source>
</evidence>
<feature type="zinc finger region" description="C3H1-type" evidence="5">
    <location>
        <begin position="671"/>
        <end position="699"/>
    </location>
</feature>
<evidence type="ECO:0000256" key="4">
    <source>
        <dbReference type="PROSITE-ProRule" id="PRU00339"/>
    </source>
</evidence>
<evidence type="ECO:0000256" key="2">
    <source>
        <dbReference type="ARBA" id="ARBA00022771"/>
    </source>
</evidence>
<feature type="zinc finger region" description="C3H1-type" evidence="5">
    <location>
        <begin position="537"/>
        <end position="559"/>
    </location>
</feature>
<organism evidence="7 8">
    <name type="scientific">Sinocyclocheilus grahami</name>
    <name type="common">Dianchi golden-line fish</name>
    <name type="synonym">Barbus grahami</name>
    <dbReference type="NCBI Taxonomy" id="75366"/>
    <lineage>
        <taxon>Eukaryota</taxon>
        <taxon>Metazoa</taxon>
        <taxon>Chordata</taxon>
        <taxon>Craniata</taxon>
        <taxon>Vertebrata</taxon>
        <taxon>Euteleostomi</taxon>
        <taxon>Actinopterygii</taxon>
        <taxon>Neopterygii</taxon>
        <taxon>Teleostei</taxon>
        <taxon>Ostariophysi</taxon>
        <taxon>Cypriniformes</taxon>
        <taxon>Cyprinidae</taxon>
        <taxon>Cyprininae</taxon>
        <taxon>Sinocyclocheilus</taxon>
    </lineage>
</organism>
<accession>A0A672K5F2</accession>
<keyword evidence="2 5" id="KW-0863">Zinc-finger</keyword>
<keyword evidence="4" id="KW-0802">TPR repeat</keyword>
<dbReference type="InterPro" id="IPR036855">
    <property type="entry name" value="Znf_CCCH_sf"/>
</dbReference>
<dbReference type="Ensembl" id="ENSSGRT00000004367.1">
    <property type="protein sequence ID" value="ENSSGRP00000004020.1"/>
    <property type="gene ID" value="ENSSGRG00000001490.1"/>
</dbReference>
<dbReference type="Proteomes" id="UP000472262">
    <property type="component" value="Unassembled WGS sequence"/>
</dbReference>
<dbReference type="PROSITE" id="PS50005">
    <property type="entry name" value="TPR"/>
    <property type="match status" value="1"/>
</dbReference>
<sequence>MSATGQDRSSRWQDIQKGLQFIQSTLPFPGTQEQYEVFIQSLVRNLFGEANDVFLEGEWARSVELYTESLNIAEYAESEDIIISQDLKEKLYANRAASYLNIGLHDQALEDSEKALQLNESNYRALYRKARCLKEMGRHQEAYEVVAKCSMGVPQDTRVIEMTQELAKMLGLKIRKAYVRSKPALNVLPGSSLSGAGNDKVRCWICVCVQYMQSVGGMVPVSMPLCSKAKPLVGFISPPVVPVETNNPEPVPMPIHMPLVNGTRPNDSYAVPDTHLDYDADIIGDDLDELLDRASPPESSLNIPTVEGPIPLPTSIAVSSSIQSSLLMPSHLSHPFLSMAPHCTVNLPVLYHKPISSYSLGLDTFSSPLDSLDSLSISESPTGVLLIMARLILIPKYTLVFFWTLLLPCLMGQECQYLGHCTFAYCQEEIDVWTLERKGFICRESLCDPYGSKPKISLTVPKILQEHHGIFMFLCEVCFDHKPRIISKTNKDNPGLCSHPVTKHAFEEKKCLVHYLRDKTVRYSKIRPYIPYCQMDLCRHEVRYGCQREDFCFYAHSLIELKVWMMQSERGITHEGIVQESQKYWNMDAAVHAQELPPTLCRFGPANLKMQFVCAQCWRNGQVSEPDKNKKYCSAKARHPWSKDRRVVLVSSVERKKWTTVRPLPTKKPIPAQFDICLHVAAGKKCQYIGNCTFAHSTEERDLWTFMKDNNIADMEQLYEMWLQSQKPGWSEESSSATRENGKQIHMPTDYAEEVAGNHCWLCGKNCNSDKQWQQHITSEKHKERVFNSEDDQNCWQYRFPTGAFRVCERFLKGTCTEEELCKLAHGDEELKEWKDRREFLLMKLAKARKDHLIAPNDNDFGKYSFLLKDIK</sequence>
<feature type="domain" description="C3H1-type" evidence="6">
    <location>
        <begin position="671"/>
        <end position="699"/>
    </location>
</feature>
<evidence type="ECO:0000256" key="5">
    <source>
        <dbReference type="PROSITE-ProRule" id="PRU00723"/>
    </source>
</evidence>
<feature type="domain" description="C3H1-type" evidence="6">
    <location>
        <begin position="807"/>
        <end position="829"/>
    </location>
</feature>
<evidence type="ECO:0000313" key="7">
    <source>
        <dbReference type="Ensembl" id="ENSSGRP00000004020.1"/>
    </source>
</evidence>